<keyword evidence="2" id="KW-1185">Reference proteome</keyword>
<comment type="caution">
    <text evidence="1">The sequence shown here is derived from an EMBL/GenBank/DDBJ whole genome shotgun (WGS) entry which is preliminary data.</text>
</comment>
<dbReference type="Proteomes" id="UP000434957">
    <property type="component" value="Unassembled WGS sequence"/>
</dbReference>
<gene>
    <name evidence="1" type="ORF">PR003_g9065</name>
</gene>
<protein>
    <recommendedName>
        <fullName evidence="3">Reverse transcriptase Ty1/copia-type domain-containing protein</fullName>
    </recommendedName>
</protein>
<organism evidence="1 2">
    <name type="scientific">Phytophthora rubi</name>
    <dbReference type="NCBI Taxonomy" id="129364"/>
    <lineage>
        <taxon>Eukaryota</taxon>
        <taxon>Sar</taxon>
        <taxon>Stramenopiles</taxon>
        <taxon>Oomycota</taxon>
        <taxon>Peronosporomycetes</taxon>
        <taxon>Peronosporales</taxon>
        <taxon>Peronosporaceae</taxon>
        <taxon>Phytophthora</taxon>
    </lineage>
</organism>
<accession>A0A6A4FJ64</accession>
<dbReference type="EMBL" id="QXFT01000464">
    <property type="protein sequence ID" value="KAE9343265.1"/>
    <property type="molecule type" value="Genomic_DNA"/>
</dbReference>
<evidence type="ECO:0000313" key="2">
    <source>
        <dbReference type="Proteomes" id="UP000434957"/>
    </source>
</evidence>
<sequence>MAKHARFVNERVTRGKMTITYAPTNENLADLFTKSLGPFRFEQLRDQLCIEDTDTAWVDVGSGVAAGGGHRADDVASGVVVEANDAAMHS</sequence>
<reference evidence="1 2" key="1">
    <citation type="submission" date="2018-08" db="EMBL/GenBank/DDBJ databases">
        <title>Genomic investigation of the strawberry pathogen Phytophthora fragariae indicates pathogenicity is determined by transcriptional variation in three key races.</title>
        <authorList>
            <person name="Adams T.M."/>
            <person name="Armitage A.D."/>
            <person name="Sobczyk M.K."/>
            <person name="Bates H.J."/>
            <person name="Dunwell J.M."/>
            <person name="Nellist C.F."/>
            <person name="Harrison R.J."/>
        </authorList>
    </citation>
    <scope>NUCLEOTIDE SEQUENCE [LARGE SCALE GENOMIC DNA]</scope>
    <source>
        <strain evidence="1 2">SCRP333</strain>
    </source>
</reference>
<proteinExistence type="predicted"/>
<evidence type="ECO:0000313" key="1">
    <source>
        <dbReference type="EMBL" id="KAE9343265.1"/>
    </source>
</evidence>
<dbReference type="AlphaFoldDB" id="A0A6A4FJ64"/>
<evidence type="ECO:0008006" key="3">
    <source>
        <dbReference type="Google" id="ProtNLM"/>
    </source>
</evidence>
<name>A0A6A4FJ64_9STRA</name>